<protein>
    <submittedName>
        <fullName evidence="2">Outer membrane protein</fullName>
    </submittedName>
</protein>
<dbReference type="GO" id="GO:0019867">
    <property type="term" value="C:outer membrane"/>
    <property type="evidence" value="ECO:0007669"/>
    <property type="project" value="InterPro"/>
</dbReference>
<dbReference type="PANTHER" id="PTHR36920">
    <property type="match status" value="1"/>
</dbReference>
<keyword evidence="1" id="KW-0732">Signal</keyword>
<dbReference type="PANTHER" id="PTHR36920:SF1">
    <property type="entry name" value="OUTER MEMBRANE PROTEIN W"/>
    <property type="match status" value="1"/>
</dbReference>
<dbReference type="AlphaFoldDB" id="A0A1M4X6P0"/>
<evidence type="ECO:0000256" key="1">
    <source>
        <dbReference type="SAM" id="SignalP"/>
    </source>
</evidence>
<dbReference type="SUPFAM" id="SSF56925">
    <property type="entry name" value="OMPA-like"/>
    <property type="match status" value="1"/>
</dbReference>
<evidence type="ECO:0000313" key="2">
    <source>
        <dbReference type="EMBL" id="SHE89160.1"/>
    </source>
</evidence>
<dbReference type="OrthoDB" id="9807574at2"/>
<dbReference type="EMBL" id="FQUK01000019">
    <property type="protein sequence ID" value="SHE89160.1"/>
    <property type="molecule type" value="Genomic_DNA"/>
</dbReference>
<feature type="signal peptide" evidence="1">
    <location>
        <begin position="1"/>
        <end position="21"/>
    </location>
</feature>
<feature type="chain" id="PRO_5012838484" evidence="1">
    <location>
        <begin position="22"/>
        <end position="210"/>
    </location>
</feature>
<reference evidence="3" key="1">
    <citation type="submission" date="2016-11" db="EMBL/GenBank/DDBJ databases">
        <authorList>
            <person name="Varghese N."/>
            <person name="Submissions S."/>
        </authorList>
    </citation>
    <scope>NUCLEOTIDE SEQUENCE [LARGE SCALE GENOMIC DNA]</scope>
    <source>
        <strain evidence="3">DSM 14834</strain>
    </source>
</reference>
<sequence>MTHCRIALACALALAASPALAQSAGTWTVGVGVHNVAPKSNNGTLVGTPLGDLKMDVGNNARPTITAEYFLKDNLGVEVLASLPFQHDINVVGVGKVGSTKHLPPTVSLQYHFGTGKVRPFVGAGVNYTRFFSTKSAGPIAGARLDLSDSWGLAAHLGIDFKVSDKGALRIDYRFIDIDTKVKLNGANLGAPNTVHIDPSVYGVAYVYSF</sequence>
<dbReference type="GO" id="GO:0055085">
    <property type="term" value="P:transmembrane transport"/>
    <property type="evidence" value="ECO:0007669"/>
    <property type="project" value="TreeGrafter"/>
</dbReference>
<dbReference type="InterPro" id="IPR011250">
    <property type="entry name" value="OMP/PagP_B-barrel"/>
</dbReference>
<dbReference type="RefSeq" id="WP_072755847.1">
    <property type="nucleotide sequence ID" value="NZ_FQUK01000019.1"/>
</dbReference>
<dbReference type="InterPro" id="IPR005618">
    <property type="entry name" value="OMPW"/>
</dbReference>
<dbReference type="Gene3D" id="2.40.160.20">
    <property type="match status" value="1"/>
</dbReference>
<evidence type="ECO:0000313" key="3">
    <source>
        <dbReference type="Proteomes" id="UP000242857"/>
    </source>
</evidence>
<dbReference type="Proteomes" id="UP000242857">
    <property type="component" value="Unassembled WGS sequence"/>
</dbReference>
<dbReference type="STRING" id="213588.SAMN02745204_01349"/>
<accession>A0A1M4X6P0</accession>
<gene>
    <name evidence="2" type="ORF">SAMN02745204_01349</name>
</gene>
<name>A0A1M4X6P0_9GAMM</name>
<organism evidence="2 3">
    <name type="scientific">Thermomonas hydrothermalis</name>
    <dbReference type="NCBI Taxonomy" id="213588"/>
    <lineage>
        <taxon>Bacteria</taxon>
        <taxon>Pseudomonadati</taxon>
        <taxon>Pseudomonadota</taxon>
        <taxon>Gammaproteobacteria</taxon>
        <taxon>Lysobacterales</taxon>
        <taxon>Lysobacteraceae</taxon>
        <taxon>Thermomonas</taxon>
    </lineage>
</organism>
<proteinExistence type="predicted"/>
<keyword evidence="3" id="KW-1185">Reference proteome</keyword>
<dbReference type="Pfam" id="PF03922">
    <property type="entry name" value="OmpW"/>
    <property type="match status" value="1"/>
</dbReference>